<evidence type="ECO:0000313" key="6">
    <source>
        <dbReference type="Proteomes" id="UP000614047"/>
    </source>
</evidence>
<name>A0A931GRS4_9ACTN</name>
<dbReference type="InterPro" id="IPR036844">
    <property type="entry name" value="Hint_dom_sf"/>
</dbReference>
<keyword evidence="3" id="KW-1133">Transmembrane helix</keyword>
<dbReference type="EMBL" id="JADOUA010000001">
    <property type="protein sequence ID" value="MBG6093171.1"/>
    <property type="molecule type" value="Genomic_DNA"/>
</dbReference>
<evidence type="ECO:0000256" key="3">
    <source>
        <dbReference type="SAM" id="Phobius"/>
    </source>
</evidence>
<dbReference type="InterPro" id="IPR030934">
    <property type="entry name" value="Intein_C"/>
</dbReference>
<reference evidence="5" key="1">
    <citation type="submission" date="2020-11" db="EMBL/GenBank/DDBJ databases">
        <title>Sequencing the genomes of 1000 actinobacteria strains.</title>
        <authorList>
            <person name="Klenk H.-P."/>
        </authorList>
    </citation>
    <scope>NUCLEOTIDE SEQUENCE</scope>
    <source>
        <strain evidence="5">DSM 43175</strain>
    </source>
</reference>
<organism evidence="5 6">
    <name type="scientific">Actinomadura viridis</name>
    <dbReference type="NCBI Taxonomy" id="58110"/>
    <lineage>
        <taxon>Bacteria</taxon>
        <taxon>Bacillati</taxon>
        <taxon>Actinomycetota</taxon>
        <taxon>Actinomycetes</taxon>
        <taxon>Streptosporangiales</taxon>
        <taxon>Thermomonosporaceae</taxon>
        <taxon>Actinomadura</taxon>
    </lineage>
</organism>
<keyword evidence="6" id="KW-1185">Reference proteome</keyword>
<evidence type="ECO:0000256" key="2">
    <source>
        <dbReference type="SAM" id="MobiDB-lite"/>
    </source>
</evidence>
<feature type="transmembrane region" description="Helical" evidence="3">
    <location>
        <begin position="21"/>
        <end position="38"/>
    </location>
</feature>
<feature type="region of interest" description="Disordered" evidence="2">
    <location>
        <begin position="61"/>
        <end position="92"/>
    </location>
</feature>
<dbReference type="CDD" id="cd00081">
    <property type="entry name" value="Hint"/>
    <property type="match status" value="1"/>
</dbReference>
<keyword evidence="1" id="KW-0175">Coiled coil</keyword>
<keyword evidence="3" id="KW-0812">Transmembrane</keyword>
<feature type="domain" description="Hint" evidence="4">
    <location>
        <begin position="214"/>
        <end position="319"/>
    </location>
</feature>
<accession>A0A931GRS4</accession>
<dbReference type="Proteomes" id="UP000614047">
    <property type="component" value="Unassembled WGS sequence"/>
</dbReference>
<keyword evidence="3" id="KW-0472">Membrane</keyword>
<proteinExistence type="predicted"/>
<feature type="region of interest" description="Disordered" evidence="2">
    <location>
        <begin position="407"/>
        <end position="429"/>
    </location>
</feature>
<gene>
    <name evidence="5" type="ORF">IW256_007284</name>
</gene>
<feature type="coiled-coil region" evidence="1">
    <location>
        <begin position="174"/>
        <end position="208"/>
    </location>
</feature>
<sequence length="565" mass="60418">MRNREVAGQHAQNACPDAQDTVILLVASVVAAITVVAIPDTVVKDIRAGVCRVAGGEDCVPGARPGPGASPSRSPGGSPGLPSTSTPGGSTPELLEYQAAQAALAQAERDAQGVENEWNDFNLLKEIVKLGLDWLAGDIINCIKKPNLSDCIWGLLALVPWGKIGKALKSIPKVVKLIDRFLDLKRRLEKARDARRAARSRLDKALQACQGRPGNSFPPGTPVLMADGRRTPIEQVAVGDLVWAADPATGRAGPRRVDRTIVGSGRKDLVDLRVDLDGALGGPTARVTATAGHPFWVAAAGDWIDAGRLVFGDVLTTPTGHPVAVIDSHRRTREQRVHNLTVEGLHTFYVSTGGRDLLVHNQGGPTTGACDLLARQRAKISQDIDSALRRGRYEDADNLIDQAQANADAARRAANQNPTPANRNAANAAQREVDLLRKKVVDTKIDTAMRSANEGSRLEATTAKSLRHIVRDFNRKYGPNGSLGEIDIETNKAIIEVAGGRKYSKEGQLEGLINNRTKNPTGKPVILLATQLSGKQAALARQTGAIVVRTEYELKQVLRSLGEPV</sequence>
<dbReference type="RefSeq" id="WP_197015271.1">
    <property type="nucleotide sequence ID" value="NZ_BAABES010000018.1"/>
</dbReference>
<dbReference type="Gene3D" id="2.170.16.10">
    <property type="entry name" value="Hedgehog/Intein (Hint) domain"/>
    <property type="match status" value="1"/>
</dbReference>
<dbReference type="InterPro" id="IPR003587">
    <property type="entry name" value="Hint_dom_N"/>
</dbReference>
<evidence type="ECO:0000313" key="5">
    <source>
        <dbReference type="EMBL" id="MBG6093171.1"/>
    </source>
</evidence>
<evidence type="ECO:0000259" key="4">
    <source>
        <dbReference type="SMART" id="SM00306"/>
    </source>
</evidence>
<dbReference type="SUPFAM" id="SSF51294">
    <property type="entry name" value="Hedgehog/intein (Hint) domain"/>
    <property type="match status" value="1"/>
</dbReference>
<dbReference type="SMART" id="SM00306">
    <property type="entry name" value="HintN"/>
    <property type="match status" value="1"/>
</dbReference>
<dbReference type="AlphaFoldDB" id="A0A931GRS4"/>
<comment type="caution">
    <text evidence="5">The sequence shown here is derived from an EMBL/GenBank/DDBJ whole genome shotgun (WGS) entry which is preliminary data.</text>
</comment>
<dbReference type="Pfam" id="PF07591">
    <property type="entry name" value="PT-HINT"/>
    <property type="match status" value="1"/>
</dbReference>
<evidence type="ECO:0000256" key="1">
    <source>
        <dbReference type="SAM" id="Coils"/>
    </source>
</evidence>
<dbReference type="PROSITE" id="PS50818">
    <property type="entry name" value="INTEIN_C_TER"/>
    <property type="match status" value="1"/>
</dbReference>
<protein>
    <recommendedName>
        <fullName evidence="4">Hint domain-containing protein</fullName>
    </recommendedName>
</protein>